<name>A0A8X6WU30_9ARAC</name>
<dbReference type="EMBL" id="BMAV01002448">
    <property type="protein sequence ID" value="GFY41334.1"/>
    <property type="molecule type" value="Genomic_DNA"/>
</dbReference>
<dbReference type="Proteomes" id="UP000886998">
    <property type="component" value="Unassembled WGS sequence"/>
</dbReference>
<sequence length="100" mass="10915">MRPLSTILSVNCIGISSPPIGNHLRIASAMVADQSVNGTSALMKERILTNNTEKLLSNSPTEATYNVGTDKRDTTLDSLGEIVPYRGPMTRSRERNVKEL</sequence>
<gene>
    <name evidence="1" type="ORF">TNIN_355151</name>
</gene>
<evidence type="ECO:0000313" key="2">
    <source>
        <dbReference type="Proteomes" id="UP000886998"/>
    </source>
</evidence>
<dbReference type="AlphaFoldDB" id="A0A8X6WU30"/>
<evidence type="ECO:0000313" key="1">
    <source>
        <dbReference type="EMBL" id="GFY41334.1"/>
    </source>
</evidence>
<reference evidence="1" key="1">
    <citation type="submission" date="2020-08" db="EMBL/GenBank/DDBJ databases">
        <title>Multicomponent nature underlies the extraordinary mechanical properties of spider dragline silk.</title>
        <authorList>
            <person name="Kono N."/>
            <person name="Nakamura H."/>
            <person name="Mori M."/>
            <person name="Yoshida Y."/>
            <person name="Ohtoshi R."/>
            <person name="Malay A.D."/>
            <person name="Moran D.A.P."/>
            <person name="Tomita M."/>
            <person name="Numata K."/>
            <person name="Arakawa K."/>
        </authorList>
    </citation>
    <scope>NUCLEOTIDE SEQUENCE</scope>
</reference>
<comment type="caution">
    <text evidence="1">The sequence shown here is derived from an EMBL/GenBank/DDBJ whole genome shotgun (WGS) entry which is preliminary data.</text>
</comment>
<dbReference type="OrthoDB" id="6516679at2759"/>
<proteinExistence type="predicted"/>
<accession>A0A8X6WU30</accession>
<organism evidence="1 2">
    <name type="scientific">Trichonephila inaurata madagascariensis</name>
    <dbReference type="NCBI Taxonomy" id="2747483"/>
    <lineage>
        <taxon>Eukaryota</taxon>
        <taxon>Metazoa</taxon>
        <taxon>Ecdysozoa</taxon>
        <taxon>Arthropoda</taxon>
        <taxon>Chelicerata</taxon>
        <taxon>Arachnida</taxon>
        <taxon>Araneae</taxon>
        <taxon>Araneomorphae</taxon>
        <taxon>Entelegynae</taxon>
        <taxon>Araneoidea</taxon>
        <taxon>Nephilidae</taxon>
        <taxon>Trichonephila</taxon>
        <taxon>Trichonephila inaurata</taxon>
    </lineage>
</organism>
<keyword evidence="2" id="KW-1185">Reference proteome</keyword>
<protein>
    <submittedName>
        <fullName evidence="1">Uncharacterized protein</fullName>
    </submittedName>
</protein>